<dbReference type="AlphaFoldDB" id="F0S3N7"/>
<dbReference type="eggNOG" id="COG4231">
    <property type="taxonomic scope" value="Bacteria"/>
</dbReference>
<dbReference type="PANTHER" id="PTHR43687:SF1">
    <property type="entry name" value="FERREDOXIN III"/>
    <property type="match status" value="1"/>
</dbReference>
<dbReference type="PANTHER" id="PTHR43687">
    <property type="entry name" value="ADENYLYLSULFATE REDUCTASE, BETA SUBUNIT"/>
    <property type="match status" value="1"/>
</dbReference>
<dbReference type="RefSeq" id="WP_013638413.1">
    <property type="nucleotide sequence ID" value="NC_015185.1"/>
</dbReference>
<dbReference type="Proteomes" id="UP000007102">
    <property type="component" value="Chromosome"/>
</dbReference>
<evidence type="ECO:0000313" key="6">
    <source>
        <dbReference type="EMBL" id="ADY73459.1"/>
    </source>
</evidence>
<keyword evidence="3" id="KW-0408">Iron</keyword>
<feature type="domain" description="4Fe-4S ferredoxin-type" evidence="5">
    <location>
        <begin position="68"/>
        <end position="93"/>
    </location>
</feature>
<sequence>MNQICKLHIKQEILDKVKRQVILCQDGSLFIPQYPGGIDYSKCTGCGKCVEVCPQGCIKLEEVDGKLVAIFSNWELCIGDGICKIICPENAFL</sequence>
<dbReference type="HOGENOM" id="CLU_2394978_0_0_0"/>
<dbReference type="PROSITE" id="PS51379">
    <property type="entry name" value="4FE4S_FER_2"/>
    <property type="match status" value="2"/>
</dbReference>
<accession>F0S3N7</accession>
<gene>
    <name evidence="6" type="ordered locus">Dester_0818</name>
</gene>
<reference evidence="7" key="2">
    <citation type="submission" date="2011-02" db="EMBL/GenBank/DDBJ databases">
        <title>The complete genome of Desulfurobacterium thermolithotrophum DSM 11699.</title>
        <authorList>
            <consortium name="US DOE Joint Genome Institute (JGI-PGF)"/>
            <person name="Lucas S."/>
            <person name="Copeland A."/>
            <person name="Lapidus A."/>
            <person name="Bruce D."/>
            <person name="Goodwin L."/>
            <person name="Pitluck S."/>
            <person name="Kyrpides N."/>
            <person name="Mavromatis K."/>
            <person name="Pagani I."/>
            <person name="Ivanova N."/>
            <person name="Mikhailova N."/>
            <person name="Daligault H."/>
            <person name="Detter J.C."/>
            <person name="Tapia R."/>
            <person name="Han C."/>
            <person name="Land M."/>
            <person name="Hauser L."/>
            <person name="Markowitz V."/>
            <person name="Cheng J.-F."/>
            <person name="Hugenholtz P."/>
            <person name="Woyke T."/>
            <person name="Wu D."/>
            <person name="Spring S."/>
            <person name="Brambilla E."/>
            <person name="Klenk H.-P."/>
            <person name="Eisen J.A."/>
        </authorList>
    </citation>
    <scope>NUCLEOTIDE SEQUENCE [LARGE SCALE GENOMIC DNA]</scope>
    <source>
        <strain evidence="7">DSM 11699 / BSA</strain>
    </source>
</reference>
<dbReference type="PROSITE" id="PS00198">
    <property type="entry name" value="4FE4S_FER_1"/>
    <property type="match status" value="1"/>
</dbReference>
<name>F0S3N7_DESTD</name>
<evidence type="ECO:0000313" key="7">
    <source>
        <dbReference type="Proteomes" id="UP000007102"/>
    </source>
</evidence>
<evidence type="ECO:0000256" key="4">
    <source>
        <dbReference type="ARBA" id="ARBA00023014"/>
    </source>
</evidence>
<dbReference type="InParanoid" id="F0S3N7"/>
<dbReference type="GO" id="GO:0046872">
    <property type="term" value="F:metal ion binding"/>
    <property type="evidence" value="ECO:0007669"/>
    <property type="project" value="UniProtKB-KW"/>
</dbReference>
<feature type="domain" description="4Fe-4S ferredoxin-type" evidence="5">
    <location>
        <begin position="34"/>
        <end position="63"/>
    </location>
</feature>
<evidence type="ECO:0000256" key="2">
    <source>
        <dbReference type="ARBA" id="ARBA00022723"/>
    </source>
</evidence>
<dbReference type="SUPFAM" id="SSF54862">
    <property type="entry name" value="4Fe-4S ferredoxins"/>
    <property type="match status" value="1"/>
</dbReference>
<dbReference type="KEGG" id="dte:Dester_0818"/>
<dbReference type="EMBL" id="CP002543">
    <property type="protein sequence ID" value="ADY73459.1"/>
    <property type="molecule type" value="Genomic_DNA"/>
</dbReference>
<dbReference type="GO" id="GO:0051539">
    <property type="term" value="F:4 iron, 4 sulfur cluster binding"/>
    <property type="evidence" value="ECO:0007669"/>
    <property type="project" value="UniProtKB-KW"/>
</dbReference>
<keyword evidence="4" id="KW-0411">Iron-sulfur</keyword>
<organism evidence="6 7">
    <name type="scientific">Desulfurobacterium thermolithotrophum (strain DSM 11699 / BSA)</name>
    <dbReference type="NCBI Taxonomy" id="868864"/>
    <lineage>
        <taxon>Bacteria</taxon>
        <taxon>Pseudomonadati</taxon>
        <taxon>Aquificota</taxon>
        <taxon>Aquificia</taxon>
        <taxon>Desulfurobacteriales</taxon>
        <taxon>Desulfurobacteriaceae</taxon>
        <taxon>Desulfurobacterium</taxon>
    </lineage>
</organism>
<dbReference type="Gene3D" id="3.30.70.20">
    <property type="match status" value="1"/>
</dbReference>
<dbReference type="STRING" id="868864.Dester_0818"/>
<protein>
    <recommendedName>
        <fullName evidence="5">4Fe-4S ferredoxin-type domain-containing protein</fullName>
    </recommendedName>
</protein>
<dbReference type="InterPro" id="IPR050572">
    <property type="entry name" value="Fe-S_Ferredoxin"/>
</dbReference>
<reference evidence="6 7" key="1">
    <citation type="journal article" date="2011" name="Stand. Genomic Sci.">
        <title>Complete genome sequence of the thermophilic sulfur-reducer Desulfurobacterium thermolithotrophum type strain (BSA(T)) from a deep-sea hydrothermal vent.</title>
        <authorList>
            <person name="Goker M."/>
            <person name="Daligault H."/>
            <person name="Mwirichia R."/>
            <person name="Lapidus A."/>
            <person name="Lucas S."/>
            <person name="Deshpande S."/>
            <person name="Pagani I."/>
            <person name="Tapia R."/>
            <person name="Cheng J.F."/>
            <person name="Goodwin L."/>
            <person name="Pitluck S."/>
            <person name="Liolios K."/>
            <person name="Ivanova N."/>
            <person name="Mavromatis K."/>
            <person name="Mikhailova N."/>
            <person name="Pati A."/>
            <person name="Chen A."/>
            <person name="Palaniappan K."/>
            <person name="Han C."/>
            <person name="Land M."/>
            <person name="Hauser L."/>
            <person name="Pan C."/>
            <person name="Brambilla E.M."/>
            <person name="Rohde M."/>
            <person name="Spring S."/>
            <person name="Sikorski J."/>
            <person name="Wirth R."/>
            <person name="Detter J.C."/>
            <person name="Woyke T."/>
            <person name="Bristow J."/>
            <person name="Eisen J.A."/>
            <person name="Markowitz V."/>
            <person name="Hugenholtz P."/>
            <person name="Kyrpides N.C."/>
            <person name="Klenk H.P."/>
        </authorList>
    </citation>
    <scope>NUCLEOTIDE SEQUENCE [LARGE SCALE GENOMIC DNA]</scope>
    <source>
        <strain evidence="7">DSM 11699 / BSA</strain>
    </source>
</reference>
<dbReference type="InterPro" id="IPR017900">
    <property type="entry name" value="4Fe4S_Fe_S_CS"/>
</dbReference>
<keyword evidence="1" id="KW-0004">4Fe-4S</keyword>
<keyword evidence="2" id="KW-0479">Metal-binding</keyword>
<dbReference type="InterPro" id="IPR017896">
    <property type="entry name" value="4Fe4S_Fe-S-bd"/>
</dbReference>
<evidence type="ECO:0000256" key="3">
    <source>
        <dbReference type="ARBA" id="ARBA00023004"/>
    </source>
</evidence>
<keyword evidence="7" id="KW-1185">Reference proteome</keyword>
<evidence type="ECO:0000259" key="5">
    <source>
        <dbReference type="PROSITE" id="PS51379"/>
    </source>
</evidence>
<proteinExistence type="predicted"/>
<dbReference type="Pfam" id="PF00037">
    <property type="entry name" value="Fer4"/>
    <property type="match status" value="2"/>
</dbReference>
<evidence type="ECO:0000256" key="1">
    <source>
        <dbReference type="ARBA" id="ARBA00022485"/>
    </source>
</evidence>